<proteinExistence type="predicted"/>
<keyword evidence="3" id="KW-1185">Reference proteome</keyword>
<dbReference type="Proteomes" id="UP000001307">
    <property type="component" value="Unassembled WGS sequence"/>
</dbReference>
<dbReference type="AlphaFoldDB" id="E4WRR3"/>
<dbReference type="InParanoid" id="E4WRR3"/>
<name>E4WRR3_OIKDI</name>
<evidence type="ECO:0000256" key="1">
    <source>
        <dbReference type="SAM" id="MobiDB-lite"/>
    </source>
</evidence>
<dbReference type="EMBL" id="FN653015">
    <property type="protein sequence ID" value="CBY20445.1"/>
    <property type="molecule type" value="Genomic_DNA"/>
</dbReference>
<gene>
    <name evidence="2" type="ORF">GSOID_T00000440001</name>
</gene>
<feature type="region of interest" description="Disordered" evidence="1">
    <location>
        <begin position="154"/>
        <end position="180"/>
    </location>
</feature>
<protein>
    <submittedName>
        <fullName evidence="2">Uncharacterized protein</fullName>
    </submittedName>
</protein>
<reference evidence="2" key="1">
    <citation type="journal article" date="2010" name="Science">
        <title>Plasticity of animal genome architecture unmasked by rapid evolution of a pelagic tunicate.</title>
        <authorList>
            <person name="Denoeud F."/>
            <person name="Henriet S."/>
            <person name="Mungpakdee S."/>
            <person name="Aury J.M."/>
            <person name="Da Silva C."/>
            <person name="Brinkmann H."/>
            <person name="Mikhaleva J."/>
            <person name="Olsen L.C."/>
            <person name="Jubin C."/>
            <person name="Canestro C."/>
            <person name="Bouquet J.M."/>
            <person name="Danks G."/>
            <person name="Poulain J."/>
            <person name="Campsteijn C."/>
            <person name="Adamski M."/>
            <person name="Cross I."/>
            <person name="Yadetie F."/>
            <person name="Muffato M."/>
            <person name="Louis A."/>
            <person name="Butcher S."/>
            <person name="Tsagkogeorga G."/>
            <person name="Konrad A."/>
            <person name="Singh S."/>
            <person name="Jensen M.F."/>
            <person name="Cong E.H."/>
            <person name="Eikeseth-Otteraa H."/>
            <person name="Noel B."/>
            <person name="Anthouard V."/>
            <person name="Porcel B.M."/>
            <person name="Kachouri-Lafond R."/>
            <person name="Nishino A."/>
            <person name="Ugolini M."/>
            <person name="Chourrout P."/>
            <person name="Nishida H."/>
            <person name="Aasland R."/>
            <person name="Huzurbazar S."/>
            <person name="Westhof E."/>
            <person name="Delsuc F."/>
            <person name="Lehrach H."/>
            <person name="Reinhardt R."/>
            <person name="Weissenbach J."/>
            <person name="Roy S.W."/>
            <person name="Artiguenave F."/>
            <person name="Postlethwait J.H."/>
            <person name="Manak J.R."/>
            <person name="Thompson E.M."/>
            <person name="Jaillon O."/>
            <person name="Du Pasquier L."/>
            <person name="Boudinot P."/>
            <person name="Liberles D.A."/>
            <person name="Volff J.N."/>
            <person name="Philippe H."/>
            <person name="Lenhard B."/>
            <person name="Roest Crollius H."/>
            <person name="Wincker P."/>
            <person name="Chourrout D."/>
        </authorList>
    </citation>
    <scope>NUCLEOTIDE SEQUENCE [LARGE SCALE GENOMIC DNA]</scope>
</reference>
<evidence type="ECO:0000313" key="2">
    <source>
        <dbReference type="EMBL" id="CBY20445.1"/>
    </source>
</evidence>
<sequence length="304" mass="34524">MEPQWNIHAPVIGEEAKFEFPGKEGIEAQWFLDDQKIEESDVISMGSDSSMNWLKISILTEQHVAKKLALILGEDRQEITIEITDKEDVSEEEKAQVKAPTEVPTEEKILEESKIEEIKAEETKEQDKVHQQVNSVPAEKPLETVKEDEALETKPAWVPPPGVDVSRPYKDPKTGKLIDPATGDEIDIDLSDKKTEKAALKIQVNKTFSIVFKNFSKGLFRGHLSRKLGKMKILAMMGVGVQKIRRNLMTLEIVKPLPTVTVKPAGVKTKWFRDPNHGYWVQLAVKTQETWGEVGKFRRRSIFE</sequence>
<accession>E4WRR3</accession>
<feature type="compositionally biased region" description="Basic and acidic residues" evidence="1">
    <location>
        <begin position="167"/>
        <end position="176"/>
    </location>
</feature>
<evidence type="ECO:0000313" key="3">
    <source>
        <dbReference type="Proteomes" id="UP000001307"/>
    </source>
</evidence>
<organism evidence="2">
    <name type="scientific">Oikopleura dioica</name>
    <name type="common">Tunicate</name>
    <dbReference type="NCBI Taxonomy" id="34765"/>
    <lineage>
        <taxon>Eukaryota</taxon>
        <taxon>Metazoa</taxon>
        <taxon>Chordata</taxon>
        <taxon>Tunicata</taxon>
        <taxon>Appendicularia</taxon>
        <taxon>Copelata</taxon>
        <taxon>Oikopleuridae</taxon>
        <taxon>Oikopleura</taxon>
    </lineage>
</organism>